<keyword evidence="2" id="KW-0540">Nuclease</keyword>
<evidence type="ECO:0000313" key="2">
    <source>
        <dbReference type="EMBL" id="KID49870.1"/>
    </source>
</evidence>
<dbReference type="PATRIC" id="fig|1226633.4.peg.718"/>
<reference evidence="2 3" key="1">
    <citation type="submission" date="2013-08" db="EMBL/GenBank/DDBJ databases">
        <title>An opportunistic ruminal bacterium that causes liver abscesses in cattle.</title>
        <authorList>
            <person name="Benahmed F.H."/>
            <person name="Rasmussen M."/>
            <person name="Harbottle H."/>
            <person name="Soppet D."/>
            <person name="Nagaraja T.G."/>
            <person name="Davidson M."/>
        </authorList>
    </citation>
    <scope>NUCLEOTIDE SEQUENCE [LARGE SCALE GENOMIC DNA]</scope>
    <source>
        <strain evidence="2 3">B35</strain>
    </source>
</reference>
<dbReference type="Proteomes" id="UP000031184">
    <property type="component" value="Unassembled WGS sequence"/>
</dbReference>
<dbReference type="AlphaFoldDB" id="A0A017H7A5"/>
<keyword evidence="2" id="KW-0378">Hydrolase</keyword>
<dbReference type="EMBL" id="AUZI01000011">
    <property type="protein sequence ID" value="KID49870.1"/>
    <property type="molecule type" value="Genomic_DNA"/>
</dbReference>
<name>A0A017H7A5_9FUSO</name>
<organism evidence="2 3">
    <name type="scientific">Fusobacterium necrophorum subsp. funduliforme B35</name>
    <dbReference type="NCBI Taxonomy" id="1226633"/>
    <lineage>
        <taxon>Bacteria</taxon>
        <taxon>Fusobacteriati</taxon>
        <taxon>Fusobacteriota</taxon>
        <taxon>Fusobacteriia</taxon>
        <taxon>Fusobacteriales</taxon>
        <taxon>Fusobacteriaceae</taxon>
        <taxon>Fusobacterium</taxon>
    </lineage>
</organism>
<proteinExistence type="predicted"/>
<feature type="domain" description="Rad50/SbcC-type AAA" evidence="1">
    <location>
        <begin position="5"/>
        <end position="247"/>
    </location>
</feature>
<dbReference type="GO" id="GO:0004527">
    <property type="term" value="F:exonuclease activity"/>
    <property type="evidence" value="ECO:0007669"/>
    <property type="project" value="UniProtKB-KW"/>
</dbReference>
<dbReference type="GO" id="GO:0016887">
    <property type="term" value="F:ATP hydrolysis activity"/>
    <property type="evidence" value="ECO:0007669"/>
    <property type="project" value="InterPro"/>
</dbReference>
<dbReference type="PANTHER" id="PTHR32114">
    <property type="entry name" value="ABC TRANSPORTER ABCH.3"/>
    <property type="match status" value="1"/>
</dbReference>
<gene>
    <name evidence="2" type="ORF">C095_03575</name>
</gene>
<dbReference type="OrthoDB" id="9795626at2"/>
<keyword evidence="2" id="KW-0269">Exonuclease</keyword>
<dbReference type="PANTHER" id="PTHR32114:SF2">
    <property type="entry name" value="ABC TRANSPORTER ABCH.3"/>
    <property type="match status" value="1"/>
</dbReference>
<dbReference type="GO" id="GO:0006302">
    <property type="term" value="P:double-strand break repair"/>
    <property type="evidence" value="ECO:0007669"/>
    <property type="project" value="InterPro"/>
</dbReference>
<sequence>MRIKKVQLKNYRSHSEIEVEFSRGINLILGRNGRGKSSILEAIGLALFHIKDRTGKSTGKTFLKYGEKECSILVEFLANDGREYSIFHQYFEKKGKIMILKDLSTELEYRDGIEEKLEDLCGIKSEYRDVYENVIVAKQNEFINIFKETPENRAKIFNKIFHTEIYANLFSNLKGLSEQYQKEKEELETAERVLSATLGNRKESFAACREEEKAFILWTRRKEEELQKKRKLTKELEEWEKIEKEYEVINSSLSLQKTQIEQNKKEFLQHLSEAKRAKKARCLLEEHQSSYDEYMNLEKQIQEKKKEQEVLQKIREENRRLKVENEKLELLREKNRKEEEILQGEHSEYGIQLLSLQKKIRENRKSKEEITLILSDLQQSRKEMEASKEKQKEWEKESVLLQKQVFLEEKHWKEKTERISNLDIESIQSSLEQIQAAKIKLQGKREKLVVYQQNIEDYQTAMETLKQKVCPFLKETCENVKNLEVESYFREEMNKTKIEMEKLSKEIATLQKELEQEQSYRKQEVSYKLLKEEADSLEKTFLYHRGLWKEVQLHLEREQRHLERLLLVHKFSNLEEIQQKIRALEDSLLVLKVEEKEKEAEKFNKKIFTLENRIQNLEKERTYFIEKRKENESKIQEEKEECWKTISEEIETLEEKRKHLQASYRIYLENKKLALPLEEIKEKIYALCLERKERRKVQKSLEKQKEHLETRLRKNDKTACKENLAEVEKFLLQINERLGEIGQKIKHHKQELERLKAQEEKIKELAGKRNKIEKKWKKAENIRKNIKEMGTEVSKNMLAHISEGATINFHKITGRSEKICWSNEDNDKYQVYLSGANQKIEYHLLSGGEQVSVAIAIRGSMAQYFSNSRFMILDEPTNNLDLEKRKLLAEYMGEILHHLEQSIIVTHDDTFREMAEKIIEL</sequence>
<protein>
    <submittedName>
        <fullName evidence="2">Exonuclease SbcC</fullName>
    </submittedName>
</protein>
<dbReference type="Gene3D" id="3.40.50.300">
    <property type="entry name" value="P-loop containing nucleotide triphosphate hydrolases"/>
    <property type="match status" value="2"/>
</dbReference>
<evidence type="ECO:0000259" key="1">
    <source>
        <dbReference type="Pfam" id="PF13476"/>
    </source>
</evidence>
<dbReference type="InterPro" id="IPR027417">
    <property type="entry name" value="P-loop_NTPase"/>
</dbReference>
<dbReference type="Pfam" id="PF13476">
    <property type="entry name" value="AAA_23"/>
    <property type="match status" value="1"/>
</dbReference>
<dbReference type="SUPFAM" id="SSF52540">
    <property type="entry name" value="P-loop containing nucleoside triphosphate hydrolases"/>
    <property type="match status" value="1"/>
</dbReference>
<comment type="caution">
    <text evidence="2">The sequence shown here is derived from an EMBL/GenBank/DDBJ whole genome shotgun (WGS) entry which is preliminary data.</text>
</comment>
<dbReference type="RefSeq" id="WP_039121451.1">
    <property type="nucleotide sequence ID" value="NZ_AOJP01000001.1"/>
</dbReference>
<evidence type="ECO:0000313" key="3">
    <source>
        <dbReference type="Proteomes" id="UP000031184"/>
    </source>
</evidence>
<dbReference type="InterPro" id="IPR038729">
    <property type="entry name" value="Rad50/SbcC_AAA"/>
</dbReference>
<accession>A0A017H7A5</accession>